<dbReference type="PROSITE" id="PS50024">
    <property type="entry name" value="SEA"/>
    <property type="match status" value="1"/>
</dbReference>
<dbReference type="RefSeq" id="XP_019630276.1">
    <property type="nucleotide sequence ID" value="XM_019774717.1"/>
</dbReference>
<evidence type="ECO:0000256" key="1">
    <source>
        <dbReference type="ARBA" id="ARBA00004236"/>
    </source>
</evidence>
<dbReference type="GO" id="GO:0005886">
    <property type="term" value="C:plasma membrane"/>
    <property type="evidence" value="ECO:0007669"/>
    <property type="project" value="UniProtKB-SubCell"/>
</dbReference>
<dbReference type="Gene3D" id="3.30.70.960">
    <property type="entry name" value="SEA domain"/>
    <property type="match status" value="2"/>
</dbReference>
<evidence type="ECO:0000259" key="9">
    <source>
        <dbReference type="PROSITE" id="PS50024"/>
    </source>
</evidence>
<name>A0A6P4ZKV4_BRABE</name>
<dbReference type="PANTHER" id="PTHR24037:SF11">
    <property type="entry name" value="MUCIN-2-LIKE"/>
    <property type="match status" value="1"/>
</dbReference>
<dbReference type="InterPro" id="IPR000082">
    <property type="entry name" value="SEA_dom"/>
</dbReference>
<dbReference type="InterPro" id="IPR036364">
    <property type="entry name" value="SEA_dom_sf"/>
</dbReference>
<dbReference type="AlphaFoldDB" id="A0A6P4ZKV4"/>
<protein>
    <submittedName>
        <fullName evidence="11">Uncharacterized protein LOC109474422</fullName>
    </submittedName>
</protein>
<dbReference type="Proteomes" id="UP000515135">
    <property type="component" value="Unplaced"/>
</dbReference>
<keyword evidence="7" id="KW-1015">Disulfide bond</keyword>
<dbReference type="KEGG" id="bbel:109474422"/>
<keyword evidence="5" id="KW-0677">Repeat</keyword>
<keyword evidence="4" id="KW-0732">Signal</keyword>
<keyword evidence="10" id="KW-1185">Reference proteome</keyword>
<evidence type="ECO:0000256" key="4">
    <source>
        <dbReference type="ARBA" id="ARBA00022729"/>
    </source>
</evidence>
<keyword evidence="2" id="KW-1003">Cell membrane</keyword>
<evidence type="ECO:0000256" key="3">
    <source>
        <dbReference type="ARBA" id="ARBA00022536"/>
    </source>
</evidence>
<keyword evidence="6" id="KW-0472">Membrane</keyword>
<organism evidence="10 11">
    <name type="scientific">Branchiostoma belcheri</name>
    <name type="common">Amphioxus</name>
    <dbReference type="NCBI Taxonomy" id="7741"/>
    <lineage>
        <taxon>Eukaryota</taxon>
        <taxon>Metazoa</taxon>
        <taxon>Chordata</taxon>
        <taxon>Cephalochordata</taxon>
        <taxon>Leptocardii</taxon>
        <taxon>Amphioxiformes</taxon>
        <taxon>Branchiostomatidae</taxon>
        <taxon>Branchiostoma</taxon>
    </lineage>
</organism>
<proteinExistence type="predicted"/>
<evidence type="ECO:0000256" key="6">
    <source>
        <dbReference type="ARBA" id="ARBA00023136"/>
    </source>
</evidence>
<evidence type="ECO:0000256" key="5">
    <source>
        <dbReference type="ARBA" id="ARBA00022737"/>
    </source>
</evidence>
<keyword evidence="8" id="KW-0325">Glycoprotein</keyword>
<evidence type="ECO:0000256" key="7">
    <source>
        <dbReference type="ARBA" id="ARBA00023157"/>
    </source>
</evidence>
<dbReference type="Pfam" id="PF01390">
    <property type="entry name" value="SEA"/>
    <property type="match status" value="2"/>
</dbReference>
<dbReference type="PANTHER" id="PTHR24037">
    <property type="entry name" value="HEART DEVELOPMENT PROTEIN WITH EGF-LIKE DOMAINS 1"/>
    <property type="match status" value="1"/>
</dbReference>
<evidence type="ECO:0000313" key="11">
    <source>
        <dbReference type="RefSeq" id="XP_019630276.1"/>
    </source>
</evidence>
<dbReference type="GeneID" id="109474422"/>
<reference evidence="11" key="1">
    <citation type="submission" date="2025-08" db="UniProtKB">
        <authorList>
            <consortium name="RefSeq"/>
        </authorList>
    </citation>
    <scope>IDENTIFICATION</scope>
    <source>
        <tissue evidence="11">Gonad</tissue>
    </source>
</reference>
<sequence length="254" mass="27142">MTMNISYTADLADSSSQAFRTLARTVSSKIFVYLSSSTSGLLSVTVSSFRPGSVVATVNANFQQNTSVDAASVVNTLKQAVANDTENPLGLDTSSFEQLYTADLADSSSQAFRTLARTVSSKIFVYLSSSTSGLLSVTVSSFRPGSVVATVNANFQQNASVDAASVMNTLRQAVANDTENPLGLIRHTGIDIVKDSDDVSSTVCYTGIDDVTDNDDVSSTVYSGVDRTNNFRGVHYRHCDRNVSRDTVDDTIFN</sequence>
<accession>A0A6P4ZKV4</accession>
<dbReference type="OrthoDB" id="10536981at2759"/>
<evidence type="ECO:0000256" key="8">
    <source>
        <dbReference type="ARBA" id="ARBA00023180"/>
    </source>
</evidence>
<comment type="subcellular location">
    <subcellularLocation>
        <location evidence="1">Cell membrane</location>
    </subcellularLocation>
</comment>
<dbReference type="SUPFAM" id="SSF82671">
    <property type="entry name" value="SEA domain"/>
    <property type="match status" value="2"/>
</dbReference>
<evidence type="ECO:0000256" key="2">
    <source>
        <dbReference type="ARBA" id="ARBA00022475"/>
    </source>
</evidence>
<feature type="domain" description="SEA" evidence="9">
    <location>
        <begin position="1"/>
        <end position="106"/>
    </location>
</feature>
<evidence type="ECO:0000313" key="10">
    <source>
        <dbReference type="Proteomes" id="UP000515135"/>
    </source>
</evidence>
<gene>
    <name evidence="11" type="primary">LOC109474422</name>
</gene>
<keyword evidence="3" id="KW-0245">EGF-like domain</keyword>